<dbReference type="InterPro" id="IPR000305">
    <property type="entry name" value="GIY-YIG_endonuc"/>
</dbReference>
<evidence type="ECO:0000259" key="1">
    <source>
        <dbReference type="PROSITE" id="PS50164"/>
    </source>
</evidence>
<accession>A0ABU2BF28</accession>
<dbReference type="Pfam" id="PF09848">
    <property type="entry name" value="SLFN-g3_helicase"/>
    <property type="match status" value="1"/>
</dbReference>
<dbReference type="Proteomes" id="UP001183817">
    <property type="component" value="Unassembled WGS sequence"/>
</dbReference>
<feature type="domain" description="GIY-YIG" evidence="1">
    <location>
        <begin position="34"/>
        <end position="106"/>
    </location>
</feature>
<protein>
    <submittedName>
        <fullName evidence="2">DUF2075 family protein</fullName>
    </submittedName>
</protein>
<evidence type="ECO:0000313" key="3">
    <source>
        <dbReference type="Proteomes" id="UP001183817"/>
    </source>
</evidence>
<reference evidence="2 3" key="1">
    <citation type="submission" date="2023-07" db="EMBL/GenBank/DDBJ databases">
        <title>Sequencing the genomes of 1000 actinobacteria strains.</title>
        <authorList>
            <person name="Klenk H.-P."/>
        </authorList>
    </citation>
    <scope>NUCLEOTIDE SEQUENCE [LARGE SCALE GENOMIC DNA]</scope>
    <source>
        <strain evidence="2 3">DSM 20167</strain>
    </source>
</reference>
<dbReference type="RefSeq" id="WP_310288567.1">
    <property type="nucleotide sequence ID" value="NZ_BAAAWO010000001.1"/>
</dbReference>
<dbReference type="CDD" id="cd10439">
    <property type="entry name" value="GIY-YIG_COG3410"/>
    <property type="match status" value="1"/>
</dbReference>
<comment type="caution">
    <text evidence="2">The sequence shown here is derived from an EMBL/GenBank/DDBJ whole genome shotgun (WGS) entry which is preliminary data.</text>
</comment>
<dbReference type="EMBL" id="JAVDYI010000001">
    <property type="protein sequence ID" value="MDR7357249.1"/>
    <property type="molecule type" value="Genomic_DNA"/>
</dbReference>
<dbReference type="SUPFAM" id="SSF52540">
    <property type="entry name" value="P-loop containing nucleoside triphosphate hydrolases"/>
    <property type="match status" value="1"/>
</dbReference>
<keyword evidence="3" id="KW-1185">Reference proteome</keyword>
<dbReference type="InterPro" id="IPR018647">
    <property type="entry name" value="SLFN_3-like_DNA/RNA_helicase"/>
</dbReference>
<dbReference type="Gene3D" id="3.40.50.300">
    <property type="entry name" value="P-loop containing nucleotide triphosphate hydrolases"/>
    <property type="match status" value="1"/>
</dbReference>
<sequence>MAGALNMTGFKVEHLRFSSTAVREMKTLGDKFTNWPVVYTLNNATKIYVGETLNASARMNQHQASTEKADLTSLRVVVNETFNKSACLDLESFLIRLFAGEGRYQVLNRNEGVTDRDYYDRDEYRKTFQEVFEDLRSEGLFQRTIPQIENSDLFKFSPFKALNHDQATAVEDILEGLFSDIESGSSGTIVVQGDPGTGKTIVAIYMMKLLRDIQNSDPAEDYDSDSLFSDFFLEGHRELLQGFRIGLVVPQQSLRDSIRKVFKKTPLLAPAMVLSPFDLGAIEGKYDLLIVDESHRLNQRANQPSGPQNKKFREINEKLFGSDHLSYTQLDWIREKSTHQILLVDSAQSVRPADLPEAVLNSLINNSKLDARYYRLFSQMRVRGGADYVDYVRAVLSPAPPTPTSFGDYDLRFFDDIRIMSDQITLRESETQLARLVAGYAWEWKSRNNATAFDIEIDGSEFRWNQTQKDWINTAGSINEVGSIHTVQGYDLNYAGVIVGPDLRFDPVEQRLYIHRASYFDKKGKENNPKLGITYSDGDLLRYITNVYAVLMTRGILGTYVYVCDRPLREYLRGYLSEIK</sequence>
<organism evidence="2 3">
    <name type="scientific">Paeniglutamicibacter sulfureus</name>
    <dbReference type="NCBI Taxonomy" id="43666"/>
    <lineage>
        <taxon>Bacteria</taxon>
        <taxon>Bacillati</taxon>
        <taxon>Actinomycetota</taxon>
        <taxon>Actinomycetes</taxon>
        <taxon>Micrococcales</taxon>
        <taxon>Micrococcaceae</taxon>
        <taxon>Paeniglutamicibacter</taxon>
    </lineage>
</organism>
<evidence type="ECO:0000313" key="2">
    <source>
        <dbReference type="EMBL" id="MDR7357249.1"/>
    </source>
</evidence>
<name>A0ABU2BF28_9MICC</name>
<dbReference type="InterPro" id="IPR027417">
    <property type="entry name" value="P-loop_NTPase"/>
</dbReference>
<dbReference type="PROSITE" id="PS50164">
    <property type="entry name" value="GIY_YIG"/>
    <property type="match status" value="1"/>
</dbReference>
<gene>
    <name evidence="2" type="ORF">J2S64_000940</name>
</gene>
<proteinExistence type="predicted"/>